<dbReference type="FunFam" id="2.40.30.170:FF:000010">
    <property type="entry name" value="Efflux RND transporter periplasmic adaptor subunit"/>
    <property type="match status" value="1"/>
</dbReference>
<reference evidence="8 9" key="1">
    <citation type="submission" date="2020-01" db="EMBL/GenBank/DDBJ databases">
        <title>Genome sequencing of strain KACC 21265.</title>
        <authorList>
            <person name="Heo J."/>
            <person name="Kim S.-J."/>
            <person name="Kim J.-S."/>
            <person name="Hong S.-B."/>
            <person name="Kwon S.-W."/>
        </authorList>
    </citation>
    <scope>NUCLEOTIDE SEQUENCE [LARGE SCALE GENOMIC DNA]</scope>
    <source>
        <strain evidence="8 9">KACC 21265</strain>
    </source>
</reference>
<dbReference type="EMBL" id="CP047650">
    <property type="protein sequence ID" value="QHI96864.1"/>
    <property type="molecule type" value="Genomic_DNA"/>
</dbReference>
<keyword evidence="2" id="KW-0813">Transport</keyword>
<dbReference type="PANTHER" id="PTHR30097">
    <property type="entry name" value="CATION EFFLUX SYSTEM PROTEIN CUSB"/>
    <property type="match status" value="1"/>
</dbReference>
<feature type="domain" description="CzcB-like alpha-helical hairpin" evidence="4">
    <location>
        <begin position="148"/>
        <end position="207"/>
    </location>
</feature>
<name>A0A857IZ49_9BURK</name>
<dbReference type="InterPro" id="IPR058649">
    <property type="entry name" value="CzcB_C"/>
</dbReference>
<protein>
    <submittedName>
        <fullName evidence="8">Efflux RND transporter periplasmic adaptor subunit</fullName>
    </submittedName>
</protein>
<dbReference type="InterPro" id="IPR051909">
    <property type="entry name" value="MFP_Cation_Efflux"/>
</dbReference>
<evidence type="ECO:0000256" key="3">
    <source>
        <dbReference type="SAM" id="MobiDB-lite"/>
    </source>
</evidence>
<comment type="similarity">
    <text evidence="1">Belongs to the membrane fusion protein (MFP) (TC 8.A.1) family.</text>
</comment>
<evidence type="ECO:0000256" key="1">
    <source>
        <dbReference type="ARBA" id="ARBA00009477"/>
    </source>
</evidence>
<evidence type="ECO:0000259" key="5">
    <source>
        <dbReference type="Pfam" id="PF25954"/>
    </source>
</evidence>
<dbReference type="GO" id="GO:0060003">
    <property type="term" value="P:copper ion export"/>
    <property type="evidence" value="ECO:0007669"/>
    <property type="project" value="TreeGrafter"/>
</dbReference>
<dbReference type="InterPro" id="IPR006143">
    <property type="entry name" value="RND_pump_MFP"/>
</dbReference>
<dbReference type="Gene3D" id="2.40.30.170">
    <property type="match status" value="1"/>
</dbReference>
<dbReference type="GO" id="GO:0015679">
    <property type="term" value="P:plasma membrane copper ion transport"/>
    <property type="evidence" value="ECO:0007669"/>
    <property type="project" value="TreeGrafter"/>
</dbReference>
<evidence type="ECO:0000256" key="2">
    <source>
        <dbReference type="ARBA" id="ARBA00022448"/>
    </source>
</evidence>
<dbReference type="AlphaFoldDB" id="A0A857IZ49"/>
<evidence type="ECO:0000259" key="4">
    <source>
        <dbReference type="Pfam" id="PF25893"/>
    </source>
</evidence>
<dbReference type="Proteomes" id="UP000464787">
    <property type="component" value="Chromosome"/>
</dbReference>
<dbReference type="Gene3D" id="2.40.50.100">
    <property type="match status" value="1"/>
</dbReference>
<evidence type="ECO:0000259" key="7">
    <source>
        <dbReference type="Pfam" id="PF25975"/>
    </source>
</evidence>
<dbReference type="RefSeq" id="WP_160550382.1">
    <property type="nucleotide sequence ID" value="NZ_CP047650.1"/>
</dbReference>
<dbReference type="InterPro" id="IPR058647">
    <property type="entry name" value="BSH_CzcB-like"/>
</dbReference>
<gene>
    <name evidence="8" type="ORF">GT347_01965</name>
</gene>
<dbReference type="Pfam" id="PF25893">
    <property type="entry name" value="HH_CzcB"/>
    <property type="match status" value="1"/>
</dbReference>
<dbReference type="Pfam" id="PF25973">
    <property type="entry name" value="BSH_CzcB"/>
    <property type="match status" value="1"/>
</dbReference>
<feature type="domain" description="CusB-like beta-barrel" evidence="5">
    <location>
        <begin position="258"/>
        <end position="333"/>
    </location>
</feature>
<evidence type="ECO:0000313" key="9">
    <source>
        <dbReference type="Proteomes" id="UP000464787"/>
    </source>
</evidence>
<keyword evidence="9" id="KW-1185">Reference proteome</keyword>
<dbReference type="KEGG" id="xyk:GT347_01965"/>
<accession>A0A857IZ49</accession>
<dbReference type="GO" id="GO:0022857">
    <property type="term" value="F:transmembrane transporter activity"/>
    <property type="evidence" value="ECO:0007669"/>
    <property type="project" value="InterPro"/>
</dbReference>
<dbReference type="GO" id="GO:0046914">
    <property type="term" value="F:transition metal ion binding"/>
    <property type="evidence" value="ECO:0007669"/>
    <property type="project" value="TreeGrafter"/>
</dbReference>
<organism evidence="8 9">
    <name type="scientific">Xylophilus rhododendri</name>
    <dbReference type="NCBI Taxonomy" id="2697032"/>
    <lineage>
        <taxon>Bacteria</taxon>
        <taxon>Pseudomonadati</taxon>
        <taxon>Pseudomonadota</taxon>
        <taxon>Betaproteobacteria</taxon>
        <taxon>Burkholderiales</taxon>
        <taxon>Xylophilus</taxon>
    </lineage>
</organism>
<dbReference type="Pfam" id="PF25954">
    <property type="entry name" value="Beta-barrel_RND_2"/>
    <property type="match status" value="1"/>
</dbReference>
<evidence type="ECO:0000259" key="6">
    <source>
        <dbReference type="Pfam" id="PF25973"/>
    </source>
</evidence>
<feature type="region of interest" description="Disordered" evidence="3">
    <location>
        <begin position="41"/>
        <end position="69"/>
    </location>
</feature>
<dbReference type="Pfam" id="PF25975">
    <property type="entry name" value="CzcB_C"/>
    <property type="match status" value="1"/>
</dbReference>
<evidence type="ECO:0000313" key="8">
    <source>
        <dbReference type="EMBL" id="QHI96864.1"/>
    </source>
</evidence>
<feature type="domain" description="CzcB-like barrel-sandwich hybrid" evidence="6">
    <location>
        <begin position="109"/>
        <end position="254"/>
    </location>
</feature>
<dbReference type="InterPro" id="IPR058792">
    <property type="entry name" value="Beta-barrel_RND_2"/>
</dbReference>
<dbReference type="NCBIfam" id="TIGR01730">
    <property type="entry name" value="RND_mfp"/>
    <property type="match status" value="1"/>
</dbReference>
<feature type="domain" description="CzcB-like C-terminal circularly permuted SH3-like" evidence="7">
    <location>
        <begin position="339"/>
        <end position="399"/>
    </location>
</feature>
<dbReference type="PANTHER" id="PTHR30097:SF4">
    <property type="entry name" value="SLR6042 PROTEIN"/>
    <property type="match status" value="1"/>
</dbReference>
<dbReference type="SUPFAM" id="SSF111369">
    <property type="entry name" value="HlyD-like secretion proteins"/>
    <property type="match status" value="1"/>
</dbReference>
<sequence length="411" mass="43351">MPLLFSRILQAPRARRQALVLLLILLLTAVAAVLILRTGTPGAEHEEEHPAGENHQEHQDEPHAGETPGLIALPDAQLAAAGITLASAGPARIASSLQLPGEIRFDEDRTAHVVPRVAGVVDSVGVQLGQQVKKGQVLAVLSSTTLSELRSELLAASQRAALARTTAEREERLWRDRISAEQDYLQARQARQEADIAVANISQKLRALGAATSGAAGQLARYELRAPFDAMVVEKHLALGESVREDANVFTLSDLSHVWAEIAVPASQLGVVRVGEPVTVRATSFDQSARGSIAYVGSLLGEQTRTAVARVTLSNPQLAWRPGLFVTVELEQSAAEVAVSVPSESLQTADGRSLVFEKVEGGFMPRPVTPGRSGGGRTEIVQGLAAGTQLAGAGSFVVKAQQGKGSASHGH</sequence>
<dbReference type="InterPro" id="IPR058648">
    <property type="entry name" value="HH_CzcB-like"/>
</dbReference>
<dbReference type="GO" id="GO:0030288">
    <property type="term" value="C:outer membrane-bounded periplasmic space"/>
    <property type="evidence" value="ECO:0007669"/>
    <property type="project" value="TreeGrafter"/>
</dbReference>
<feature type="compositionally biased region" description="Basic and acidic residues" evidence="3">
    <location>
        <begin position="43"/>
        <end position="64"/>
    </location>
</feature>
<proteinExistence type="inferred from homology"/>
<dbReference type="GO" id="GO:0016020">
    <property type="term" value="C:membrane"/>
    <property type="evidence" value="ECO:0007669"/>
    <property type="project" value="InterPro"/>
</dbReference>
<dbReference type="Gene3D" id="2.40.420.20">
    <property type="match status" value="1"/>
</dbReference>